<dbReference type="InterPro" id="IPR027417">
    <property type="entry name" value="P-loop_NTPase"/>
</dbReference>
<proteinExistence type="predicted"/>
<dbReference type="PANTHER" id="PTHR37291">
    <property type="entry name" value="5-METHYLCYTOSINE-SPECIFIC RESTRICTION ENZYME B"/>
    <property type="match status" value="1"/>
</dbReference>
<feature type="domain" description="AAA+ ATPase" evidence="2">
    <location>
        <begin position="349"/>
        <end position="516"/>
    </location>
</feature>
<name>A0A291RQ36_9NOCA</name>
<protein>
    <submittedName>
        <fullName evidence="3">AAA family ATPase</fullName>
    </submittedName>
</protein>
<evidence type="ECO:0000313" key="4">
    <source>
        <dbReference type="Proteomes" id="UP000221961"/>
    </source>
</evidence>
<evidence type="ECO:0000313" key="3">
    <source>
        <dbReference type="EMBL" id="ATL69425.1"/>
    </source>
</evidence>
<evidence type="ECO:0000259" key="2">
    <source>
        <dbReference type="SMART" id="SM00382"/>
    </source>
</evidence>
<reference evidence="3 4" key="1">
    <citation type="submission" date="2017-10" db="EMBL/GenBank/DDBJ databases">
        <title>Comparative genomics between pathogenic Norcardia.</title>
        <authorList>
            <person name="Zeng L."/>
        </authorList>
    </citation>
    <scope>NUCLEOTIDE SEQUENCE [LARGE SCALE GENOMIC DNA]</scope>
    <source>
        <strain evidence="3 4">NC_YFY_NT001</strain>
    </source>
</reference>
<dbReference type="CDD" id="cd00009">
    <property type="entry name" value="AAA"/>
    <property type="match status" value="1"/>
</dbReference>
<gene>
    <name evidence="3" type="ORF">CRH09_27815</name>
</gene>
<dbReference type="Gene3D" id="3.40.50.300">
    <property type="entry name" value="P-loop containing nucleotide triphosphate hydrolases"/>
    <property type="match status" value="1"/>
</dbReference>
<dbReference type="EMBL" id="CP023778">
    <property type="protein sequence ID" value="ATL69425.1"/>
    <property type="molecule type" value="Genomic_DNA"/>
</dbReference>
<dbReference type="InterPro" id="IPR011704">
    <property type="entry name" value="ATPase_dyneun-rel_AAA"/>
</dbReference>
<feature type="region of interest" description="Disordered" evidence="1">
    <location>
        <begin position="1"/>
        <end position="20"/>
    </location>
</feature>
<dbReference type="InterPro" id="IPR052934">
    <property type="entry name" value="Methyl-DNA_Rec/Restrict_Enz"/>
</dbReference>
<dbReference type="REBASE" id="223434">
    <property type="entry name" value="Nte001McrBCP"/>
</dbReference>
<evidence type="ECO:0000256" key="1">
    <source>
        <dbReference type="SAM" id="MobiDB-lite"/>
    </source>
</evidence>
<dbReference type="GO" id="GO:0005524">
    <property type="term" value="F:ATP binding"/>
    <property type="evidence" value="ECO:0007669"/>
    <property type="project" value="InterPro"/>
</dbReference>
<organism evidence="3 4">
    <name type="scientific">Nocardia terpenica</name>
    <dbReference type="NCBI Taxonomy" id="455432"/>
    <lineage>
        <taxon>Bacteria</taxon>
        <taxon>Bacillati</taxon>
        <taxon>Actinomycetota</taxon>
        <taxon>Actinomycetes</taxon>
        <taxon>Mycobacteriales</taxon>
        <taxon>Nocardiaceae</taxon>
        <taxon>Nocardia</taxon>
    </lineage>
</organism>
<dbReference type="Pfam" id="PF14267">
    <property type="entry name" value="DUF4357"/>
    <property type="match status" value="1"/>
</dbReference>
<dbReference type="AlphaFoldDB" id="A0A291RQ36"/>
<dbReference type="InterPro" id="IPR025579">
    <property type="entry name" value="DUF4357"/>
</dbReference>
<sequence length="629" mass="70370">MIEAAREFELSMPTGGPTARGRLLAERGPNGSRMFAVDAGQPVRHKTVPSFDTRARRESDLRRRLLEDRKIIESSRYPGYLETAAQILFPSPSAAASVLLGRKANGWTEWRALDGRPLGEFLRAGRSPLSTWFVRGSNVLGIDVVRSLWIPDGLVTLAASRLRQGVSPGIAKEQLWSLVDEDYGANSSYSQKRQYLEELHIFLSRMQPGDVVCTVSARELFIGEITGEPRQVISEGVRPNLQRPAEWQNVGHAYDELPEEIQHRISVKGDIADLSEIGALVAGLGRGDAELAEEAAESGGDASREMVVLESRRELTRPLELPEITEALSDRLLVHDISWLRELREILWDDKQLILHGPPGTGKTYLARELAEFLSGGRERVTFLQFHPSYSYEDFFQGFRPQEDPETHTVAFRLVDGPLRTLANLARKPGSGHLPHFLVIDEINRANLAKVFGELYFLLEYRKEKVQLTYSNTEEFELPENLFIIGTMNTADHSIAALDNAIRRRFAFVELSPDTEPARGLLRRWLYDRARANGSDAPTEADLESVHLLDTLNARIQESECRVGPAYFMKSGVYRDGGLERVWRTKILPLLAAYHVGDEIDVARDYGLSALRAAAARAPRPAPGESETS</sequence>
<dbReference type="SUPFAM" id="SSF52540">
    <property type="entry name" value="P-loop containing nucleoside triphosphate hydrolases"/>
    <property type="match status" value="1"/>
</dbReference>
<dbReference type="Proteomes" id="UP000221961">
    <property type="component" value="Chromosome"/>
</dbReference>
<dbReference type="Pfam" id="PF07728">
    <property type="entry name" value="AAA_5"/>
    <property type="match status" value="1"/>
</dbReference>
<dbReference type="PANTHER" id="PTHR37291:SF1">
    <property type="entry name" value="TYPE IV METHYL-DIRECTED RESTRICTION ENZYME ECOKMCRB SUBUNIT"/>
    <property type="match status" value="1"/>
</dbReference>
<dbReference type="InterPro" id="IPR003593">
    <property type="entry name" value="AAA+_ATPase"/>
</dbReference>
<dbReference type="GO" id="GO:0016887">
    <property type="term" value="F:ATP hydrolysis activity"/>
    <property type="evidence" value="ECO:0007669"/>
    <property type="project" value="InterPro"/>
</dbReference>
<dbReference type="SMART" id="SM00382">
    <property type="entry name" value="AAA"/>
    <property type="match status" value="1"/>
</dbReference>
<accession>A0A291RQ36</accession>
<dbReference type="KEGG" id="ntp:CRH09_27815"/>